<organism evidence="3 4">
    <name type="scientific">Pedobacter yulinensis</name>
    <dbReference type="NCBI Taxonomy" id="2126353"/>
    <lineage>
        <taxon>Bacteria</taxon>
        <taxon>Pseudomonadati</taxon>
        <taxon>Bacteroidota</taxon>
        <taxon>Sphingobacteriia</taxon>
        <taxon>Sphingobacteriales</taxon>
        <taxon>Sphingobacteriaceae</taxon>
        <taxon>Pedobacter</taxon>
    </lineage>
</organism>
<evidence type="ECO:0000313" key="4">
    <source>
        <dbReference type="Proteomes" id="UP000240912"/>
    </source>
</evidence>
<reference evidence="3 4" key="1">
    <citation type="submission" date="2018-03" db="EMBL/GenBank/DDBJ databases">
        <authorList>
            <person name="Keele B.F."/>
        </authorList>
    </citation>
    <scope>NUCLEOTIDE SEQUENCE [LARGE SCALE GENOMIC DNA]</scope>
    <source>
        <strain evidence="3 4">YL28-9</strain>
    </source>
</reference>
<accession>A0A2T3HR85</accession>
<dbReference type="PROSITE" id="PS51352">
    <property type="entry name" value="THIOREDOXIN_2"/>
    <property type="match status" value="1"/>
</dbReference>
<protein>
    <submittedName>
        <fullName evidence="3">Thioredoxin family protein</fullName>
    </submittedName>
</protein>
<dbReference type="Proteomes" id="UP000240912">
    <property type="component" value="Unassembled WGS sequence"/>
</dbReference>
<keyword evidence="4" id="KW-1185">Reference proteome</keyword>
<sequence length="162" mass="17920">MKKLICILLLFVSTGAFSQDKPNIYNPKADARAELKAAVAKAAQTNKHVFVQVGGNWCVWCIAFHNLVEATPELKNFLNQNFEKVLINYSPENKNEALLASLGHPGRFGFPVFLVIDGKGKVLHIQNSAYLEEGKGHSVKKVMEFLKGWTVEAVNPPAKASR</sequence>
<name>A0A2T3HR85_9SPHI</name>
<keyword evidence="1" id="KW-0732">Signal</keyword>
<dbReference type="SUPFAM" id="SSF52833">
    <property type="entry name" value="Thioredoxin-like"/>
    <property type="match status" value="1"/>
</dbReference>
<proteinExistence type="predicted"/>
<feature type="signal peptide" evidence="1">
    <location>
        <begin position="1"/>
        <end position="18"/>
    </location>
</feature>
<dbReference type="Pfam" id="PF13899">
    <property type="entry name" value="Thioredoxin_7"/>
    <property type="match status" value="1"/>
</dbReference>
<evidence type="ECO:0000256" key="1">
    <source>
        <dbReference type="SAM" id="SignalP"/>
    </source>
</evidence>
<feature type="chain" id="PRO_5015706302" evidence="1">
    <location>
        <begin position="19"/>
        <end position="162"/>
    </location>
</feature>
<dbReference type="EMBL" id="PYLS01000001">
    <property type="protein sequence ID" value="PST84980.1"/>
    <property type="molecule type" value="Genomic_DNA"/>
</dbReference>
<dbReference type="InterPro" id="IPR036249">
    <property type="entry name" value="Thioredoxin-like_sf"/>
</dbReference>
<dbReference type="InterPro" id="IPR013766">
    <property type="entry name" value="Thioredoxin_domain"/>
</dbReference>
<dbReference type="AlphaFoldDB" id="A0A2T3HR85"/>
<dbReference type="OrthoDB" id="195735at2"/>
<comment type="caution">
    <text evidence="3">The sequence shown here is derived from an EMBL/GenBank/DDBJ whole genome shotgun (WGS) entry which is preliminary data.</text>
</comment>
<gene>
    <name evidence="3" type="ORF">C7T94_02345</name>
</gene>
<evidence type="ECO:0000313" key="3">
    <source>
        <dbReference type="EMBL" id="PST84980.1"/>
    </source>
</evidence>
<feature type="domain" description="Thioredoxin" evidence="2">
    <location>
        <begin position="15"/>
        <end position="148"/>
    </location>
</feature>
<dbReference type="RefSeq" id="WP_107213264.1">
    <property type="nucleotide sequence ID" value="NZ_KZ686268.1"/>
</dbReference>
<dbReference type="Gene3D" id="3.40.30.10">
    <property type="entry name" value="Glutaredoxin"/>
    <property type="match status" value="1"/>
</dbReference>
<evidence type="ECO:0000259" key="2">
    <source>
        <dbReference type="PROSITE" id="PS51352"/>
    </source>
</evidence>